<keyword evidence="5" id="KW-1185">Reference proteome</keyword>
<dbReference type="Proteomes" id="UP001642360">
    <property type="component" value="Unassembled WGS sequence"/>
</dbReference>
<dbReference type="Gene3D" id="3.30.559.10">
    <property type="entry name" value="Chloramphenicol acetyltransferase-like domain"/>
    <property type="match status" value="2"/>
</dbReference>
<evidence type="ECO:0000256" key="1">
    <source>
        <dbReference type="ARBA" id="ARBA00009861"/>
    </source>
</evidence>
<comment type="caution">
    <text evidence="4">The sequence shown here is derived from an EMBL/GenBank/DDBJ whole genome shotgun (WGS) entry which is preliminary data.</text>
</comment>
<reference evidence="4 5" key="1">
    <citation type="submission" date="2024-02" db="EMBL/GenBank/DDBJ databases">
        <authorList>
            <person name="Vignale AGUSTIN F."/>
            <person name="Sosa J E."/>
            <person name="Modenutti C."/>
        </authorList>
    </citation>
    <scope>NUCLEOTIDE SEQUENCE [LARGE SCALE GENOMIC DNA]</scope>
</reference>
<proteinExistence type="inferred from homology"/>
<protein>
    <recommendedName>
        <fullName evidence="6">Vinorine synthase-like</fullName>
    </recommendedName>
</protein>
<dbReference type="GO" id="GO:0016746">
    <property type="term" value="F:acyltransferase activity"/>
    <property type="evidence" value="ECO:0007669"/>
    <property type="project" value="UniProtKB-KW"/>
</dbReference>
<evidence type="ECO:0000256" key="3">
    <source>
        <dbReference type="ARBA" id="ARBA00023315"/>
    </source>
</evidence>
<sequence length="442" mass="49726">MIARGNNKMVLNVEIISKEMVKPSSPTPLNLRNHKLSFLDQLAPPVYVPLIFFYPSDQLGCEIDHRAKNSLSLKQSLSNTLTQFYPLAGRIKDNLFVDCDDTGVEFIEAQVHSQLSKVIEKPNMEELKQYLPVEPYSSGIGMVRKILLAIQINFFECGGMAIGVCMSHQIADGSSLVSFINSWAAISRGDTKILSPNFDMAAHFPPRDLLGFRPTTGITKEKIVTRRFVFDNSQLAALKEAASSAFGSQVKDPTRVEAISAFIWRHFMEVAKVKMDTRKIFGSIHAVNLRPKMNPPLPDHAFGNLWRVALALLLPPDGAGDYHDLVTQLRNAIRKINSDYVKKLQTGDEYLEFLNRSTEQFSKGDVEFCNFSSWCRFPVYEVDYGWGKPVWVCTTTMPFKNVVILMSTRSGDGIEAWVNMVEDDMVMLEQDHKLLSANNFAA</sequence>
<comment type="similarity">
    <text evidence="1">Belongs to the plant acyltransferase family.</text>
</comment>
<name>A0ABC8TSY8_9AQUA</name>
<keyword evidence="2" id="KW-0808">Transferase</keyword>
<organism evidence="4 5">
    <name type="scientific">Ilex paraguariensis</name>
    <name type="common">yerba mate</name>
    <dbReference type="NCBI Taxonomy" id="185542"/>
    <lineage>
        <taxon>Eukaryota</taxon>
        <taxon>Viridiplantae</taxon>
        <taxon>Streptophyta</taxon>
        <taxon>Embryophyta</taxon>
        <taxon>Tracheophyta</taxon>
        <taxon>Spermatophyta</taxon>
        <taxon>Magnoliopsida</taxon>
        <taxon>eudicotyledons</taxon>
        <taxon>Gunneridae</taxon>
        <taxon>Pentapetalae</taxon>
        <taxon>asterids</taxon>
        <taxon>campanulids</taxon>
        <taxon>Aquifoliales</taxon>
        <taxon>Aquifoliaceae</taxon>
        <taxon>Ilex</taxon>
    </lineage>
</organism>
<evidence type="ECO:0000313" key="5">
    <source>
        <dbReference type="Proteomes" id="UP001642360"/>
    </source>
</evidence>
<keyword evidence="3" id="KW-0012">Acyltransferase</keyword>
<dbReference type="EMBL" id="CAUOFW020006024">
    <property type="protein sequence ID" value="CAK9172568.1"/>
    <property type="molecule type" value="Genomic_DNA"/>
</dbReference>
<evidence type="ECO:0000313" key="4">
    <source>
        <dbReference type="EMBL" id="CAK9172568.1"/>
    </source>
</evidence>
<gene>
    <name evidence="4" type="ORF">ILEXP_LOCUS42217</name>
</gene>
<evidence type="ECO:0008006" key="6">
    <source>
        <dbReference type="Google" id="ProtNLM"/>
    </source>
</evidence>
<evidence type="ECO:0000256" key="2">
    <source>
        <dbReference type="ARBA" id="ARBA00022679"/>
    </source>
</evidence>
<dbReference type="InterPro" id="IPR023213">
    <property type="entry name" value="CAT-like_dom_sf"/>
</dbReference>
<accession>A0ABC8TSY8</accession>
<dbReference type="PANTHER" id="PTHR31623">
    <property type="entry name" value="F21J9.9"/>
    <property type="match status" value="1"/>
</dbReference>
<dbReference type="Pfam" id="PF02458">
    <property type="entry name" value="Transferase"/>
    <property type="match status" value="1"/>
</dbReference>
<dbReference type="AlphaFoldDB" id="A0ABC8TSY8"/>
<dbReference type="PANTHER" id="PTHR31623:SF110">
    <property type="entry name" value="VINORINE SYNTHASE-LIKE"/>
    <property type="match status" value="1"/>
</dbReference>